<dbReference type="Gene3D" id="3.60.21.10">
    <property type="match status" value="1"/>
</dbReference>
<dbReference type="PANTHER" id="PTHR11575:SF48">
    <property type="entry name" value="5'-NUCLEOTIDASE"/>
    <property type="match status" value="1"/>
</dbReference>
<dbReference type="OrthoDB" id="10252235at2759"/>
<dbReference type="InParanoid" id="A0A0D0DPK7"/>
<evidence type="ECO:0000256" key="2">
    <source>
        <dbReference type="ARBA" id="ARBA00022729"/>
    </source>
</evidence>
<evidence type="ECO:0000259" key="5">
    <source>
        <dbReference type="Pfam" id="PF02872"/>
    </source>
</evidence>
<evidence type="ECO:0000256" key="3">
    <source>
        <dbReference type="SAM" id="MobiDB-lite"/>
    </source>
</evidence>
<dbReference type="HOGENOM" id="CLU_005854_1_0_1"/>
<evidence type="ECO:0000313" key="7">
    <source>
        <dbReference type="Proteomes" id="UP000054538"/>
    </source>
</evidence>
<name>A0A0D0DPK7_9AGAM</name>
<gene>
    <name evidence="6" type="ORF">PAXRUDRAFT_828526</name>
</gene>
<organism evidence="6 7">
    <name type="scientific">Paxillus rubicundulus Ve08.2h10</name>
    <dbReference type="NCBI Taxonomy" id="930991"/>
    <lineage>
        <taxon>Eukaryota</taxon>
        <taxon>Fungi</taxon>
        <taxon>Dikarya</taxon>
        <taxon>Basidiomycota</taxon>
        <taxon>Agaricomycotina</taxon>
        <taxon>Agaricomycetes</taxon>
        <taxon>Agaricomycetidae</taxon>
        <taxon>Boletales</taxon>
        <taxon>Paxilineae</taxon>
        <taxon>Paxillaceae</taxon>
        <taxon>Paxillus</taxon>
    </lineage>
</organism>
<dbReference type="InterPro" id="IPR004843">
    <property type="entry name" value="Calcineurin-like_PHP"/>
</dbReference>
<feature type="region of interest" description="Disordered" evidence="3">
    <location>
        <begin position="753"/>
        <end position="772"/>
    </location>
</feature>
<reference evidence="6 7" key="1">
    <citation type="submission" date="2014-04" db="EMBL/GenBank/DDBJ databases">
        <authorList>
            <consortium name="DOE Joint Genome Institute"/>
            <person name="Kuo A."/>
            <person name="Kohler A."/>
            <person name="Jargeat P."/>
            <person name="Nagy L.G."/>
            <person name="Floudas D."/>
            <person name="Copeland A."/>
            <person name="Barry K.W."/>
            <person name="Cichocki N."/>
            <person name="Veneault-Fourrey C."/>
            <person name="LaButti K."/>
            <person name="Lindquist E.A."/>
            <person name="Lipzen A."/>
            <person name="Lundell T."/>
            <person name="Morin E."/>
            <person name="Murat C."/>
            <person name="Sun H."/>
            <person name="Tunlid A."/>
            <person name="Henrissat B."/>
            <person name="Grigoriev I.V."/>
            <person name="Hibbett D.S."/>
            <person name="Martin F."/>
            <person name="Nordberg H.P."/>
            <person name="Cantor M.N."/>
            <person name="Hua S.X."/>
        </authorList>
    </citation>
    <scope>NUCLEOTIDE SEQUENCE [LARGE SCALE GENOMIC DNA]</scope>
    <source>
        <strain evidence="6 7">Ve08.2h10</strain>
    </source>
</reference>
<dbReference type="InterPro" id="IPR029052">
    <property type="entry name" value="Metallo-depent_PP-like"/>
</dbReference>
<dbReference type="Proteomes" id="UP000054538">
    <property type="component" value="Unassembled WGS sequence"/>
</dbReference>
<protein>
    <recommendedName>
        <fullName evidence="8">5'-nucleotidase</fullName>
    </recommendedName>
</protein>
<dbReference type="STRING" id="930991.A0A0D0DPK7"/>
<evidence type="ECO:0000259" key="4">
    <source>
        <dbReference type="Pfam" id="PF00149"/>
    </source>
</evidence>
<accession>A0A0D0DPK7</accession>
<feature type="domain" description="5'-Nucleotidase C-terminal" evidence="5">
    <location>
        <begin position="363"/>
        <end position="535"/>
    </location>
</feature>
<dbReference type="EMBL" id="KN825145">
    <property type="protein sequence ID" value="KIK93908.1"/>
    <property type="molecule type" value="Genomic_DNA"/>
</dbReference>
<reference evidence="7" key="2">
    <citation type="submission" date="2015-01" db="EMBL/GenBank/DDBJ databases">
        <title>Evolutionary Origins and Diversification of the Mycorrhizal Mutualists.</title>
        <authorList>
            <consortium name="DOE Joint Genome Institute"/>
            <consortium name="Mycorrhizal Genomics Consortium"/>
            <person name="Kohler A."/>
            <person name="Kuo A."/>
            <person name="Nagy L.G."/>
            <person name="Floudas D."/>
            <person name="Copeland A."/>
            <person name="Barry K.W."/>
            <person name="Cichocki N."/>
            <person name="Veneault-Fourrey C."/>
            <person name="LaButti K."/>
            <person name="Lindquist E.A."/>
            <person name="Lipzen A."/>
            <person name="Lundell T."/>
            <person name="Morin E."/>
            <person name="Murat C."/>
            <person name="Riley R."/>
            <person name="Ohm R."/>
            <person name="Sun H."/>
            <person name="Tunlid A."/>
            <person name="Henrissat B."/>
            <person name="Grigoriev I.V."/>
            <person name="Hibbett D.S."/>
            <person name="Martin F."/>
        </authorList>
    </citation>
    <scope>NUCLEOTIDE SEQUENCE [LARGE SCALE GENOMIC DNA]</scope>
    <source>
        <strain evidence="7">Ve08.2h10</strain>
    </source>
</reference>
<dbReference type="AlphaFoldDB" id="A0A0D0DPK7"/>
<evidence type="ECO:0000313" key="6">
    <source>
        <dbReference type="EMBL" id="KIK93908.1"/>
    </source>
</evidence>
<dbReference type="PANTHER" id="PTHR11575">
    <property type="entry name" value="5'-NUCLEOTIDASE-RELATED"/>
    <property type="match status" value="1"/>
</dbReference>
<dbReference type="SUPFAM" id="SSF55816">
    <property type="entry name" value="5'-nucleotidase (syn. UDP-sugar hydrolase), C-terminal domain"/>
    <property type="match status" value="1"/>
</dbReference>
<dbReference type="SUPFAM" id="SSF56300">
    <property type="entry name" value="Metallo-dependent phosphatases"/>
    <property type="match status" value="1"/>
</dbReference>
<keyword evidence="2" id="KW-0732">Signal</keyword>
<dbReference type="Gene3D" id="3.90.780.10">
    <property type="entry name" value="5'-Nucleotidase, C-terminal domain"/>
    <property type="match status" value="1"/>
</dbReference>
<dbReference type="GO" id="GO:0009166">
    <property type="term" value="P:nucleotide catabolic process"/>
    <property type="evidence" value="ECO:0007669"/>
    <property type="project" value="InterPro"/>
</dbReference>
<dbReference type="InterPro" id="IPR006179">
    <property type="entry name" value="5_nucleotidase/apyrase"/>
</dbReference>
<keyword evidence="7" id="KW-1185">Reference proteome</keyword>
<dbReference type="GO" id="GO:0016787">
    <property type="term" value="F:hydrolase activity"/>
    <property type="evidence" value="ECO:0007669"/>
    <property type="project" value="InterPro"/>
</dbReference>
<dbReference type="PRINTS" id="PR01607">
    <property type="entry name" value="APYRASEFAMLY"/>
</dbReference>
<comment type="similarity">
    <text evidence="1">Belongs to the 5'-nucleotidase family.</text>
</comment>
<dbReference type="Pfam" id="PF02872">
    <property type="entry name" value="5_nucleotid_C"/>
    <property type="match status" value="1"/>
</dbReference>
<evidence type="ECO:0008006" key="8">
    <source>
        <dbReference type="Google" id="ProtNLM"/>
    </source>
</evidence>
<evidence type="ECO:0000256" key="1">
    <source>
        <dbReference type="ARBA" id="ARBA00006654"/>
    </source>
</evidence>
<sequence length="801" mass="87807">MYTSSEPSPTPGSTELRIAHFNDVYQVSDQKIQVDGKQETINVTKFATLLNGITSQWKERDDGKKEGLILFSGDLVSPSVESSITRGRHMTSVIDALKVDVGVVGNHEFDLGYPRLSELIKDTTFPWLLSNIIDTNTNKVPEPLVEYHVLERLGVRIGFIGLVEEEWIATITGWPSNFQYQAMAKVGKALSALLRDPAGPHKCDFIIALTHSRTPNDISLARDLFALSPEAQVTTDITLQHGVDLLLGGHDHVYWVSKGIPSWDGYDVQQEMLDAASDQGDVLVVKSGTDFRDLSEVVLTLKDTAAGSVRRKVIQSIQGVRHVTRESTEIDKDMKNVVDLELADITAAMKEPIFSTTTELDVQSSYIRLGESPIGNWVADGLRNAYDEALVKLGYEGTDGVIICMGDLRGDGVYPPGLLTLGNLMTVLPFLDPMVVLELDANALWDAMESGLSRWPVHEGRFPAVSGFRVSWDSSRAGGSRVLGIWLQEESKEVGDDGKPKVVDKEEVLRTSNRKYVIMVGQYMAEGGDGYDVLTRQKVILGEENGQSKSALIRKFLLGAHYLTQAAQTEPKSEDFLHPETANIVVAAKARCQLPKFNTPSIPDVRLPKLPGLSLPSPHTKLPSMAQNLPFSSSKIKLPSIGQFVPQAPQNPQRHGSDTQQGIVGDVMHLIADGATEVIDDLVQIAVPTLKWFASRELYSHALKIAEREDMGALDPYERRRARRRAARCNVRAAATSGTEVTSSKTVIVTSQNVTDADENDEAKAEEGEEEVKDLPIIHPVVDGRLKDAAAANASRVQVPS</sequence>
<dbReference type="Pfam" id="PF00149">
    <property type="entry name" value="Metallophos"/>
    <property type="match status" value="1"/>
</dbReference>
<proteinExistence type="inferred from homology"/>
<feature type="domain" description="Calcineurin-like phosphoesterase" evidence="4">
    <location>
        <begin position="16"/>
        <end position="254"/>
    </location>
</feature>
<dbReference type="InterPro" id="IPR008334">
    <property type="entry name" value="5'-Nucleotdase_C"/>
</dbReference>
<dbReference type="InterPro" id="IPR036907">
    <property type="entry name" value="5'-Nucleotdase_C_sf"/>
</dbReference>